<feature type="domain" description="ZAD" evidence="11">
    <location>
        <begin position="3"/>
        <end position="75"/>
    </location>
</feature>
<evidence type="ECO:0000256" key="9">
    <source>
        <dbReference type="SAM" id="MobiDB-lite"/>
    </source>
</evidence>
<feature type="binding site" evidence="8">
    <location>
        <position position="51"/>
    </location>
    <ligand>
        <name>Zn(2+)</name>
        <dbReference type="ChEBI" id="CHEBI:29105"/>
    </ligand>
</feature>
<dbReference type="SUPFAM" id="SSF57667">
    <property type="entry name" value="beta-beta-alpha zinc fingers"/>
    <property type="match status" value="3"/>
</dbReference>
<dbReference type="GO" id="GO:0005634">
    <property type="term" value="C:nucleus"/>
    <property type="evidence" value="ECO:0007669"/>
    <property type="project" value="UniProtKB-SubCell"/>
</dbReference>
<evidence type="ECO:0000256" key="8">
    <source>
        <dbReference type="PROSITE-ProRule" id="PRU01263"/>
    </source>
</evidence>
<keyword evidence="6" id="KW-0539">Nucleus</keyword>
<dbReference type="PROSITE" id="PS00028">
    <property type="entry name" value="ZINC_FINGER_C2H2_1"/>
    <property type="match status" value="5"/>
</dbReference>
<dbReference type="GO" id="GO:0008270">
    <property type="term" value="F:zinc ion binding"/>
    <property type="evidence" value="ECO:0007669"/>
    <property type="project" value="UniProtKB-UniRule"/>
</dbReference>
<comment type="subcellular location">
    <subcellularLocation>
        <location evidence="1">Nucleus</location>
    </subcellularLocation>
</comment>
<feature type="domain" description="C2H2-type" evidence="10">
    <location>
        <begin position="197"/>
        <end position="225"/>
    </location>
</feature>
<feature type="domain" description="C2H2-type" evidence="10">
    <location>
        <begin position="170"/>
        <end position="197"/>
    </location>
</feature>
<evidence type="ECO:0000313" key="13">
    <source>
        <dbReference type="Proteomes" id="UP001153620"/>
    </source>
</evidence>
<evidence type="ECO:0000256" key="6">
    <source>
        <dbReference type="ARBA" id="ARBA00023242"/>
    </source>
</evidence>
<dbReference type="PANTHER" id="PTHR16515:SF66">
    <property type="entry name" value="C2H2-TYPE DOMAIN-CONTAINING PROTEIN"/>
    <property type="match status" value="1"/>
</dbReference>
<evidence type="ECO:0000256" key="1">
    <source>
        <dbReference type="ARBA" id="ARBA00004123"/>
    </source>
</evidence>
<evidence type="ECO:0000259" key="10">
    <source>
        <dbReference type="PROSITE" id="PS50157"/>
    </source>
</evidence>
<dbReference type="Proteomes" id="UP001153620">
    <property type="component" value="Chromosome 1"/>
</dbReference>
<organism evidence="12 13">
    <name type="scientific">Chironomus riparius</name>
    <dbReference type="NCBI Taxonomy" id="315576"/>
    <lineage>
        <taxon>Eukaryota</taxon>
        <taxon>Metazoa</taxon>
        <taxon>Ecdysozoa</taxon>
        <taxon>Arthropoda</taxon>
        <taxon>Hexapoda</taxon>
        <taxon>Insecta</taxon>
        <taxon>Pterygota</taxon>
        <taxon>Neoptera</taxon>
        <taxon>Endopterygota</taxon>
        <taxon>Diptera</taxon>
        <taxon>Nematocera</taxon>
        <taxon>Chironomoidea</taxon>
        <taxon>Chironomidae</taxon>
        <taxon>Chironominae</taxon>
        <taxon>Chironomus</taxon>
    </lineage>
</organism>
<protein>
    <submittedName>
        <fullName evidence="12">Uncharacterized protein</fullName>
    </submittedName>
</protein>
<feature type="domain" description="C2H2-type" evidence="10">
    <location>
        <begin position="142"/>
        <end position="169"/>
    </location>
</feature>
<dbReference type="PANTHER" id="PTHR16515">
    <property type="entry name" value="PR DOMAIN ZINC FINGER PROTEIN"/>
    <property type="match status" value="1"/>
</dbReference>
<dbReference type="InterPro" id="IPR012934">
    <property type="entry name" value="Znf_AD"/>
</dbReference>
<dbReference type="InterPro" id="IPR036236">
    <property type="entry name" value="Znf_C2H2_sf"/>
</dbReference>
<reference evidence="12" key="2">
    <citation type="submission" date="2022-10" db="EMBL/GenBank/DDBJ databases">
        <authorList>
            <consortium name="ENA_rothamsted_submissions"/>
            <consortium name="culmorum"/>
            <person name="King R."/>
        </authorList>
    </citation>
    <scope>NUCLEOTIDE SEQUENCE</scope>
</reference>
<reference evidence="12" key="1">
    <citation type="submission" date="2022-01" db="EMBL/GenBank/DDBJ databases">
        <authorList>
            <person name="King R."/>
        </authorList>
    </citation>
    <scope>NUCLEOTIDE SEQUENCE</scope>
</reference>
<feature type="domain" description="C2H2-type" evidence="10">
    <location>
        <begin position="254"/>
        <end position="284"/>
    </location>
</feature>
<dbReference type="AlphaFoldDB" id="A0A9N9RNG9"/>
<dbReference type="InterPro" id="IPR050331">
    <property type="entry name" value="Zinc_finger"/>
</dbReference>
<feature type="region of interest" description="Disordered" evidence="9">
    <location>
        <begin position="87"/>
        <end position="108"/>
    </location>
</feature>
<feature type="binding site" evidence="8">
    <location>
        <position position="5"/>
    </location>
    <ligand>
        <name>Zn(2+)</name>
        <dbReference type="ChEBI" id="CHEBI:29105"/>
    </ligand>
</feature>
<evidence type="ECO:0000313" key="12">
    <source>
        <dbReference type="EMBL" id="CAG9799969.1"/>
    </source>
</evidence>
<evidence type="ECO:0000256" key="7">
    <source>
        <dbReference type="PROSITE-ProRule" id="PRU00042"/>
    </source>
</evidence>
<feature type="domain" description="C2H2-type" evidence="10">
    <location>
        <begin position="226"/>
        <end position="254"/>
    </location>
</feature>
<proteinExistence type="predicted"/>
<name>A0A9N9RNG9_9DIPT</name>
<dbReference type="GO" id="GO:0010468">
    <property type="term" value="P:regulation of gene expression"/>
    <property type="evidence" value="ECO:0007669"/>
    <property type="project" value="TreeGrafter"/>
</dbReference>
<keyword evidence="5 8" id="KW-0862">Zinc</keyword>
<accession>A0A9N9RNG9</accession>
<dbReference type="SMART" id="SM00868">
    <property type="entry name" value="zf-AD"/>
    <property type="match status" value="1"/>
</dbReference>
<keyword evidence="13" id="KW-1185">Reference proteome</keyword>
<evidence type="ECO:0000256" key="3">
    <source>
        <dbReference type="ARBA" id="ARBA00022737"/>
    </source>
</evidence>
<feature type="binding site" evidence="8">
    <location>
        <position position="8"/>
    </location>
    <ligand>
        <name>Zn(2+)</name>
        <dbReference type="ChEBI" id="CHEBI:29105"/>
    </ligand>
</feature>
<dbReference type="Pfam" id="PF00096">
    <property type="entry name" value="zf-C2H2"/>
    <property type="match status" value="4"/>
</dbReference>
<evidence type="ECO:0000256" key="4">
    <source>
        <dbReference type="ARBA" id="ARBA00022771"/>
    </source>
</evidence>
<dbReference type="InterPro" id="IPR013087">
    <property type="entry name" value="Znf_C2H2_type"/>
</dbReference>
<dbReference type="FunFam" id="3.30.160.60:FF:000100">
    <property type="entry name" value="Zinc finger 45-like"/>
    <property type="match status" value="1"/>
</dbReference>
<keyword evidence="2 8" id="KW-0479">Metal-binding</keyword>
<dbReference type="PROSITE" id="PS51915">
    <property type="entry name" value="ZAD"/>
    <property type="match status" value="1"/>
</dbReference>
<dbReference type="Gene3D" id="3.30.160.60">
    <property type="entry name" value="Classic Zinc Finger"/>
    <property type="match status" value="3"/>
</dbReference>
<dbReference type="OrthoDB" id="5984008at2759"/>
<evidence type="ECO:0000256" key="5">
    <source>
        <dbReference type="ARBA" id="ARBA00022833"/>
    </source>
</evidence>
<keyword evidence="4 7" id="KW-0863">Zinc-finger</keyword>
<dbReference type="PROSITE" id="PS50157">
    <property type="entry name" value="ZINC_FINGER_C2H2_2"/>
    <property type="match status" value="5"/>
</dbReference>
<dbReference type="EMBL" id="OU895877">
    <property type="protein sequence ID" value="CAG9799969.1"/>
    <property type="molecule type" value="Genomic_DNA"/>
</dbReference>
<evidence type="ECO:0000256" key="2">
    <source>
        <dbReference type="ARBA" id="ARBA00022723"/>
    </source>
</evidence>
<sequence length="306" mass="36226">MSENCRFCLKILDFTEKFHEINNDIKYDFKNVTQMELLTSECYINIVCELCLRSLQLASTLKKQLIENQEKFYKDYEYATKFDDDFQQPTKRSRKRKSRTSQVSEDEKAIDMSSVASIKQENPLENAVIIDLQPLNQDPESFVCKICNKPFKNKLRLRKHKITHSTDKKIVCTACGKKFKRNENLKAHMLHHEDPKFQCDVCGRYYFDKSSLHHHIKSNHLQTRDYHCQYCSKSYFKISNLNRHILSIHQNQKFLCGVETCGKAFNYKHHCKIHITRMHRSVKFEDIEGLIKYNLTKPFLPPPASE</sequence>
<dbReference type="SMART" id="SM00355">
    <property type="entry name" value="ZnF_C2H2"/>
    <property type="match status" value="5"/>
</dbReference>
<keyword evidence="3" id="KW-0677">Repeat</keyword>
<evidence type="ECO:0000259" key="11">
    <source>
        <dbReference type="PROSITE" id="PS51915"/>
    </source>
</evidence>
<feature type="binding site" evidence="8">
    <location>
        <position position="48"/>
    </location>
    <ligand>
        <name>Zn(2+)</name>
        <dbReference type="ChEBI" id="CHEBI:29105"/>
    </ligand>
</feature>
<gene>
    <name evidence="12" type="ORF">CHIRRI_LOCUS2926</name>
</gene>